<dbReference type="PANTHER" id="PTHR31983">
    <property type="entry name" value="ENDO-1,3(4)-BETA-GLUCANASE 1"/>
    <property type="match status" value="1"/>
</dbReference>
<feature type="non-terminal residue" evidence="1">
    <location>
        <position position="152"/>
    </location>
</feature>
<dbReference type="Gene3D" id="1.10.287.1170">
    <property type="entry name" value="glycoside hydrolase family 81 endo-[beta] glucanase"/>
    <property type="match status" value="1"/>
</dbReference>
<feature type="non-terminal residue" evidence="1">
    <location>
        <position position="1"/>
    </location>
</feature>
<reference evidence="1" key="1">
    <citation type="journal article" date="2013" name="Environ. Microbiol.">
        <title>Seasonally variable intestinal metagenomes of the red palm weevil (Rhynchophorus ferrugineus).</title>
        <authorList>
            <person name="Jia S."/>
            <person name="Zhang X."/>
            <person name="Zhang G."/>
            <person name="Yin A."/>
            <person name="Zhang S."/>
            <person name="Li F."/>
            <person name="Wang L."/>
            <person name="Zhao D."/>
            <person name="Yun Q."/>
            <person name="Tala"/>
            <person name="Wang J."/>
            <person name="Sun G."/>
            <person name="Baabdullah M."/>
            <person name="Yu X."/>
            <person name="Hu S."/>
            <person name="Al-Mssallem I.S."/>
            <person name="Yu J."/>
        </authorList>
    </citation>
    <scope>NUCLEOTIDE SEQUENCE</scope>
</reference>
<dbReference type="GO" id="GO:0052861">
    <property type="term" value="F:endo-1,3(4)-beta-glucanase activity"/>
    <property type="evidence" value="ECO:0007669"/>
    <property type="project" value="InterPro"/>
</dbReference>
<proteinExistence type="predicted"/>
<dbReference type="EMBL" id="KF126684">
    <property type="protein sequence ID" value="AIA94032.1"/>
    <property type="molecule type" value="Genomic_DNA"/>
</dbReference>
<accession>A0A060CGJ8</accession>
<sequence length="152" mass="17140">ADTVVDSARVSYERQAETFTTTFHYSTTDGKPTLFAYLPHQQAGEESEVTYQSILGNLTTSTGTRFSFETPSIRVESQLDLSEISADQRQLLSEQLRSDIGQFEEKRDTYFGGKQLYRMAQLLVLAKQLDDSELASTAQTIIKKELESWLAP</sequence>
<dbReference type="InterPro" id="IPR005200">
    <property type="entry name" value="Endo-beta-glucanase"/>
</dbReference>
<organism evidence="1">
    <name type="scientific">uncultured Nakamurella sp</name>
    <dbReference type="NCBI Taxonomy" id="435901"/>
    <lineage>
        <taxon>Bacteria</taxon>
        <taxon>Bacillati</taxon>
        <taxon>Actinomycetota</taxon>
        <taxon>Actinomycetes</taxon>
        <taxon>Nakamurellales</taxon>
        <taxon>Nakamurellaceae</taxon>
        <taxon>Nakamurella</taxon>
        <taxon>environmental samples</taxon>
    </lineage>
</organism>
<name>A0A060CGJ8_9ACTN</name>
<dbReference type="AlphaFoldDB" id="A0A060CGJ8"/>
<dbReference type="PROSITE" id="PS52008">
    <property type="entry name" value="GH81"/>
    <property type="match status" value="1"/>
</dbReference>
<evidence type="ECO:0000313" key="1">
    <source>
        <dbReference type="EMBL" id="AIA94032.1"/>
    </source>
</evidence>
<dbReference type="PANTHER" id="PTHR31983:SF0">
    <property type="entry name" value="GLUCAN ENDO-1,3-BETA-D-GLUCOSIDASE 2"/>
    <property type="match status" value="1"/>
</dbReference>
<protein>
    <submittedName>
        <fullName evidence="1">CAZy families GH81 protein</fullName>
    </submittedName>
</protein>